<sequence>MTKESGKSNEETIWEMYVTKCKEEGKEPSVKDFAAWTKSLLANL</sequence>
<name>A0ABY6Z2S7_9BACL</name>
<keyword evidence="2" id="KW-1185">Reference proteome</keyword>
<proteinExistence type="predicted"/>
<gene>
    <name evidence="1" type="ORF">NZD86_01200</name>
</gene>
<dbReference type="RefSeq" id="WP_268044648.1">
    <property type="nucleotide sequence ID" value="NZ_CP104064.1"/>
</dbReference>
<protein>
    <submittedName>
        <fullName evidence="1">Uncharacterized protein</fullName>
    </submittedName>
</protein>
<dbReference type="Proteomes" id="UP001164803">
    <property type="component" value="Chromosome"/>
</dbReference>
<organism evidence="1 2">
    <name type="scientific">Alicyclobacillus dauci</name>
    <dbReference type="NCBI Taxonomy" id="1475485"/>
    <lineage>
        <taxon>Bacteria</taxon>
        <taxon>Bacillati</taxon>
        <taxon>Bacillota</taxon>
        <taxon>Bacilli</taxon>
        <taxon>Bacillales</taxon>
        <taxon>Alicyclobacillaceae</taxon>
        <taxon>Alicyclobacillus</taxon>
    </lineage>
</organism>
<dbReference type="EMBL" id="CP104064">
    <property type="protein sequence ID" value="WAH37197.1"/>
    <property type="molecule type" value="Genomic_DNA"/>
</dbReference>
<reference evidence="1" key="1">
    <citation type="submission" date="2022-08" db="EMBL/GenBank/DDBJ databases">
        <title>Alicyclobacillus dauci DSM2870, complete genome.</title>
        <authorList>
            <person name="Wang Q."/>
            <person name="Cai R."/>
            <person name="Wang Z."/>
        </authorList>
    </citation>
    <scope>NUCLEOTIDE SEQUENCE</scope>
    <source>
        <strain evidence="1">DSM 28700</strain>
    </source>
</reference>
<evidence type="ECO:0000313" key="1">
    <source>
        <dbReference type="EMBL" id="WAH37197.1"/>
    </source>
</evidence>
<evidence type="ECO:0000313" key="2">
    <source>
        <dbReference type="Proteomes" id="UP001164803"/>
    </source>
</evidence>
<accession>A0ABY6Z2S7</accession>